<accession>A0A8H6YG23</accession>
<reference evidence="1" key="1">
    <citation type="submission" date="2020-05" db="EMBL/GenBank/DDBJ databases">
        <title>Mycena genomes resolve the evolution of fungal bioluminescence.</title>
        <authorList>
            <person name="Tsai I.J."/>
        </authorList>
    </citation>
    <scope>NUCLEOTIDE SEQUENCE</scope>
    <source>
        <strain evidence="1">CCC161011</strain>
    </source>
</reference>
<dbReference type="Proteomes" id="UP000620124">
    <property type="component" value="Unassembled WGS sequence"/>
</dbReference>
<evidence type="ECO:0000313" key="1">
    <source>
        <dbReference type="EMBL" id="KAF7358487.1"/>
    </source>
</evidence>
<protein>
    <submittedName>
        <fullName evidence="1">Uncharacterized protein</fullName>
    </submittedName>
</protein>
<sequence>MPSFDSIWKLLSIGTVLVVPPRGPSLLNSSFLWRLESKRPRFPLFASSQIMSVTLPADLASYRPITTDHEAKFASFLEFVQKSELARTTARDTSEFAIQLVTRVNYGSLISKRFFATVSLSPTGSDVDQPFVEITETEMVDMNLKKANAYKNFKSNAENRFYEMNLYLRDTTTKHHWRADIARPAAQIDL</sequence>
<dbReference type="AlphaFoldDB" id="A0A8H6YG23"/>
<dbReference type="OrthoDB" id="10264507at2759"/>
<keyword evidence="2" id="KW-1185">Reference proteome</keyword>
<proteinExistence type="predicted"/>
<dbReference type="EMBL" id="JACAZI010000006">
    <property type="protein sequence ID" value="KAF7358487.1"/>
    <property type="molecule type" value="Genomic_DNA"/>
</dbReference>
<gene>
    <name evidence="1" type="ORF">MVEN_00899200</name>
</gene>
<comment type="caution">
    <text evidence="1">The sequence shown here is derived from an EMBL/GenBank/DDBJ whole genome shotgun (WGS) entry which is preliminary data.</text>
</comment>
<evidence type="ECO:0000313" key="2">
    <source>
        <dbReference type="Proteomes" id="UP000620124"/>
    </source>
</evidence>
<organism evidence="1 2">
    <name type="scientific">Mycena venus</name>
    <dbReference type="NCBI Taxonomy" id="2733690"/>
    <lineage>
        <taxon>Eukaryota</taxon>
        <taxon>Fungi</taxon>
        <taxon>Dikarya</taxon>
        <taxon>Basidiomycota</taxon>
        <taxon>Agaricomycotina</taxon>
        <taxon>Agaricomycetes</taxon>
        <taxon>Agaricomycetidae</taxon>
        <taxon>Agaricales</taxon>
        <taxon>Marasmiineae</taxon>
        <taxon>Mycenaceae</taxon>
        <taxon>Mycena</taxon>
    </lineage>
</organism>
<name>A0A8H6YG23_9AGAR</name>